<evidence type="ECO:0000256" key="1">
    <source>
        <dbReference type="SAM" id="SignalP"/>
    </source>
</evidence>
<dbReference type="Pfam" id="PF23658">
    <property type="entry name" value="PDZ_CPAF_rel"/>
    <property type="match status" value="1"/>
</dbReference>
<sequence>LSRAILATATLVFASLGAKASALNSHEPCEKIAEHVAKWTKDNNIVPIEYNFPYNFLYPSVPPAPIKPSLAYACLKSVPLHTDTALKQLQYLGPFFEWHSTIDYLKNPPSGYLSDPVDILGGLEIIASNLRGNGTKRYKNEFDFLTDLHDLTSVRVRDIHFQYTTLLLDLFTFRMGVEFVSISKDGLSVPEIFLHDDVRHLDYGYTPSPVSTINGVPALDFLNTASTQSSGAHDPDARFNSLFQTIAKAGSLSHTKPHVFVKNLQDTTKVKLQNSTILHYENIAFVRAKFTGIRSGQDLHNSFGDDNGTALETFPRDLYEMANKNFTPTHIGYPEPIVEAESGILRGFLPDELTDVAVLSINSFVANPNPFGDPFTFDNGEQSFRNATINLIQSAKSSNRSKLILDLQSNHGGLTQLFTNLYFALFPEETTIPLLDQLRAHPQLLYLLQQENKNPSSPNQLLKLPWESLTTQTSIQPNGKPWLVSNLSTFYGPIPGAYPMTHPSQINPSAIPVTKPAWSTAPFAAEDIIILTDGECGSSCALFVSMLTHRHGIRTVTLGGRPQEGKMQAVGMTKGGPVFPVRIRLEGAIVRANRSESVNLVPLGNPPLRTSVMPPGLGHRGSGIVINLGNLIPWDGGSPEEEEDLVPLQFRYEAADCRLFWTWEMMRDMREVWRRVADVGWGGGRCVAGSLSER</sequence>
<accession>A0AAN7GQK1</accession>
<dbReference type="EMBL" id="MU865387">
    <property type="protein sequence ID" value="KAK4224656.1"/>
    <property type="molecule type" value="Genomic_DNA"/>
</dbReference>
<feature type="chain" id="PRO_5042985207" description="CPAF-like PDZ domain-containing protein" evidence="1">
    <location>
        <begin position="23"/>
        <end position="694"/>
    </location>
</feature>
<comment type="caution">
    <text evidence="3">The sequence shown here is derived from an EMBL/GenBank/DDBJ whole genome shotgun (WGS) entry which is preliminary data.</text>
</comment>
<feature type="non-terminal residue" evidence="3">
    <location>
        <position position="694"/>
    </location>
</feature>
<evidence type="ECO:0000259" key="2">
    <source>
        <dbReference type="Pfam" id="PF23658"/>
    </source>
</evidence>
<dbReference type="PANTHER" id="PTHR37049:SF4">
    <property type="entry name" value="RHODANESE DOMAIN-CONTAINING PROTEIN"/>
    <property type="match status" value="1"/>
</dbReference>
<organism evidence="3 4">
    <name type="scientific">Podospora fimiseda</name>
    <dbReference type="NCBI Taxonomy" id="252190"/>
    <lineage>
        <taxon>Eukaryota</taxon>
        <taxon>Fungi</taxon>
        <taxon>Dikarya</taxon>
        <taxon>Ascomycota</taxon>
        <taxon>Pezizomycotina</taxon>
        <taxon>Sordariomycetes</taxon>
        <taxon>Sordariomycetidae</taxon>
        <taxon>Sordariales</taxon>
        <taxon>Podosporaceae</taxon>
        <taxon>Podospora</taxon>
    </lineage>
</organism>
<name>A0AAN7GQK1_9PEZI</name>
<evidence type="ECO:0000313" key="4">
    <source>
        <dbReference type="Proteomes" id="UP001301958"/>
    </source>
</evidence>
<gene>
    <name evidence="3" type="ORF">QBC38DRAFT_514654</name>
</gene>
<dbReference type="Gene3D" id="3.90.226.10">
    <property type="entry name" value="2-enoyl-CoA Hydratase, Chain A, domain 1"/>
    <property type="match status" value="1"/>
</dbReference>
<dbReference type="InterPro" id="IPR056186">
    <property type="entry name" value="PDZ_CPAF-rel"/>
</dbReference>
<reference evidence="3" key="1">
    <citation type="journal article" date="2023" name="Mol. Phylogenet. Evol.">
        <title>Genome-scale phylogeny and comparative genomics of the fungal order Sordariales.</title>
        <authorList>
            <person name="Hensen N."/>
            <person name="Bonometti L."/>
            <person name="Westerberg I."/>
            <person name="Brannstrom I.O."/>
            <person name="Guillou S."/>
            <person name="Cros-Aarteil S."/>
            <person name="Calhoun S."/>
            <person name="Haridas S."/>
            <person name="Kuo A."/>
            <person name="Mondo S."/>
            <person name="Pangilinan J."/>
            <person name="Riley R."/>
            <person name="LaButti K."/>
            <person name="Andreopoulos B."/>
            <person name="Lipzen A."/>
            <person name="Chen C."/>
            <person name="Yan M."/>
            <person name="Daum C."/>
            <person name="Ng V."/>
            <person name="Clum A."/>
            <person name="Steindorff A."/>
            <person name="Ohm R.A."/>
            <person name="Martin F."/>
            <person name="Silar P."/>
            <person name="Natvig D.O."/>
            <person name="Lalanne C."/>
            <person name="Gautier V."/>
            <person name="Ament-Velasquez S.L."/>
            <person name="Kruys A."/>
            <person name="Hutchinson M.I."/>
            <person name="Powell A.J."/>
            <person name="Barry K."/>
            <person name="Miller A.N."/>
            <person name="Grigoriev I.V."/>
            <person name="Debuchy R."/>
            <person name="Gladieux P."/>
            <person name="Hiltunen Thoren M."/>
            <person name="Johannesson H."/>
        </authorList>
    </citation>
    <scope>NUCLEOTIDE SEQUENCE</scope>
    <source>
        <strain evidence="3">CBS 990.96</strain>
    </source>
</reference>
<evidence type="ECO:0000313" key="3">
    <source>
        <dbReference type="EMBL" id="KAK4224656.1"/>
    </source>
</evidence>
<feature type="signal peptide" evidence="1">
    <location>
        <begin position="1"/>
        <end position="22"/>
    </location>
</feature>
<dbReference type="PANTHER" id="PTHR37049">
    <property type="entry name" value="PEPTIDASE S41 FAMILY PROTEIN"/>
    <property type="match status" value="1"/>
</dbReference>
<dbReference type="SUPFAM" id="SSF52096">
    <property type="entry name" value="ClpP/crotonase"/>
    <property type="match status" value="1"/>
</dbReference>
<keyword evidence="4" id="KW-1185">Reference proteome</keyword>
<dbReference type="InterPro" id="IPR029045">
    <property type="entry name" value="ClpP/crotonase-like_dom_sf"/>
</dbReference>
<dbReference type="AlphaFoldDB" id="A0AAN7GQK1"/>
<dbReference type="InterPro" id="IPR052766">
    <property type="entry name" value="S41A_metabolite_peptidase"/>
</dbReference>
<protein>
    <recommendedName>
        <fullName evidence="2">CPAF-like PDZ domain-containing protein</fullName>
    </recommendedName>
</protein>
<reference evidence="3" key="2">
    <citation type="submission" date="2023-05" db="EMBL/GenBank/DDBJ databases">
        <authorList>
            <consortium name="Lawrence Berkeley National Laboratory"/>
            <person name="Steindorff A."/>
            <person name="Hensen N."/>
            <person name="Bonometti L."/>
            <person name="Westerberg I."/>
            <person name="Brannstrom I.O."/>
            <person name="Guillou S."/>
            <person name="Cros-Aarteil S."/>
            <person name="Calhoun S."/>
            <person name="Haridas S."/>
            <person name="Kuo A."/>
            <person name="Mondo S."/>
            <person name="Pangilinan J."/>
            <person name="Riley R."/>
            <person name="Labutti K."/>
            <person name="Andreopoulos B."/>
            <person name="Lipzen A."/>
            <person name="Chen C."/>
            <person name="Yanf M."/>
            <person name="Daum C."/>
            <person name="Ng V."/>
            <person name="Clum A."/>
            <person name="Ohm R."/>
            <person name="Martin F."/>
            <person name="Silar P."/>
            <person name="Natvig D."/>
            <person name="Lalanne C."/>
            <person name="Gautier V."/>
            <person name="Ament-Velasquez S.L."/>
            <person name="Kruys A."/>
            <person name="Hutchinson M.I."/>
            <person name="Powell A.J."/>
            <person name="Barry K."/>
            <person name="Miller A.N."/>
            <person name="Grigoriev I.V."/>
            <person name="Debuchy R."/>
            <person name="Gladieux P."/>
            <person name="Thoren M.H."/>
            <person name="Johannesson H."/>
        </authorList>
    </citation>
    <scope>NUCLEOTIDE SEQUENCE</scope>
    <source>
        <strain evidence="3">CBS 990.96</strain>
    </source>
</reference>
<dbReference type="Proteomes" id="UP001301958">
    <property type="component" value="Unassembled WGS sequence"/>
</dbReference>
<keyword evidence="1" id="KW-0732">Signal</keyword>
<feature type="non-terminal residue" evidence="3">
    <location>
        <position position="1"/>
    </location>
</feature>
<proteinExistence type="predicted"/>
<feature type="domain" description="CPAF-like PDZ" evidence="2">
    <location>
        <begin position="173"/>
        <end position="291"/>
    </location>
</feature>